<dbReference type="EMBL" id="FOYS01000005">
    <property type="protein sequence ID" value="SFR63704.1"/>
    <property type="molecule type" value="Genomic_DNA"/>
</dbReference>
<dbReference type="EC" id="6.2.1.13" evidence="2"/>
<reference evidence="8" key="1">
    <citation type="submission" date="2016-10" db="EMBL/GenBank/DDBJ databases">
        <authorList>
            <person name="Varghese N."/>
            <person name="Submissions S."/>
        </authorList>
    </citation>
    <scope>NUCLEOTIDE SEQUENCE [LARGE SCALE GENOMIC DNA]</scope>
    <source>
        <strain evidence="8">CGMCC 1.8711</strain>
    </source>
</reference>
<evidence type="ECO:0000256" key="4">
    <source>
        <dbReference type="ARBA" id="ARBA00022741"/>
    </source>
</evidence>
<dbReference type="SUPFAM" id="SSF51735">
    <property type="entry name" value="NAD(P)-binding Rossmann-fold domains"/>
    <property type="match status" value="1"/>
</dbReference>
<dbReference type="SUPFAM" id="SSF52210">
    <property type="entry name" value="Succinyl-CoA synthetase domains"/>
    <property type="match status" value="2"/>
</dbReference>
<protein>
    <recommendedName>
        <fullName evidence="2">acetate--CoA ligase (ADP-forming)</fullName>
        <ecNumber evidence="2">6.2.1.13</ecNumber>
    </recommendedName>
</protein>
<dbReference type="STRING" id="555875.SAMN04488124_2944"/>
<keyword evidence="5" id="KW-0067">ATP-binding</keyword>
<sequence length="453" mass="46430">MFDPSGIAVVGASASEGKIGYEAMANAAAFDGPVYPVNPSGSGTLFGEPFVESVSDIGGDVDLALCCVPGPALPDVLEECGEAGIGAAVVYASGFAEAGDEGERLQARVVDVADEHDVSLLGPNTSGFVVPERDLRCSFASGVEKIPAGNTAVVAQSGGVAHVLAFQSRRQGRGVSAMVGLGNRANVGFTEAIDYFDGDERTDAIVLHVEGTDDGRGLLEACRESDTPVVAYKVGQSDVGEFAESHTGALTGDHELYTAGFAQYGVPTVDATDDLLDAAAALGNSPEPAGPNVGVVTAQAGPGIIVTDRIQRAGGRLPELGAETRARIDDVLPGVTYTGNPVDTGRPMPEFGELVTAVAEDDAVDIVLVYELFEEALGFPVASLSGLAERVGKPVLFATEGVEEEMAEEKAALAEAGVPTFETPERAADAAGVLARYAELSARVAAEEVSRDA</sequence>
<dbReference type="InterPro" id="IPR036291">
    <property type="entry name" value="NAD(P)-bd_dom_sf"/>
</dbReference>
<organism evidence="7 8">
    <name type="scientific">Halogeometricum limi</name>
    <dbReference type="NCBI Taxonomy" id="555875"/>
    <lineage>
        <taxon>Archaea</taxon>
        <taxon>Methanobacteriati</taxon>
        <taxon>Methanobacteriota</taxon>
        <taxon>Stenosarchaea group</taxon>
        <taxon>Halobacteria</taxon>
        <taxon>Halobacteriales</taxon>
        <taxon>Haloferacaceae</taxon>
        <taxon>Halogeometricum</taxon>
    </lineage>
</organism>
<evidence type="ECO:0000256" key="3">
    <source>
        <dbReference type="ARBA" id="ARBA00022598"/>
    </source>
</evidence>
<proteinExistence type="predicted"/>
<keyword evidence="8" id="KW-1185">Reference proteome</keyword>
<dbReference type="Proteomes" id="UP000243250">
    <property type="component" value="Unassembled WGS sequence"/>
</dbReference>
<evidence type="ECO:0000259" key="6">
    <source>
        <dbReference type="SMART" id="SM00881"/>
    </source>
</evidence>
<dbReference type="Gene3D" id="3.40.50.720">
    <property type="entry name" value="NAD(P)-binding Rossmann-like Domain"/>
    <property type="match status" value="1"/>
</dbReference>
<dbReference type="PANTHER" id="PTHR43334:SF1">
    <property type="entry name" value="3-HYDROXYPROPIONATE--COA LIGASE [ADP-FORMING]"/>
    <property type="match status" value="1"/>
</dbReference>
<dbReference type="AlphaFoldDB" id="A0A1I6IAP8"/>
<evidence type="ECO:0000256" key="1">
    <source>
        <dbReference type="ARBA" id="ARBA00001619"/>
    </source>
</evidence>
<dbReference type="Gene3D" id="3.40.50.261">
    <property type="entry name" value="Succinyl-CoA synthetase domains"/>
    <property type="match status" value="2"/>
</dbReference>
<dbReference type="Pfam" id="PF13607">
    <property type="entry name" value="Succ_CoA_lig"/>
    <property type="match status" value="1"/>
</dbReference>
<dbReference type="Pfam" id="PF13380">
    <property type="entry name" value="CoA_binding_2"/>
    <property type="match status" value="1"/>
</dbReference>
<dbReference type="InterPro" id="IPR003781">
    <property type="entry name" value="CoA-bd"/>
</dbReference>
<name>A0A1I6IAP8_9EURY</name>
<feature type="domain" description="CoA-binding" evidence="6">
    <location>
        <begin position="1"/>
        <end position="95"/>
    </location>
</feature>
<dbReference type="OrthoDB" id="18103at2157"/>
<keyword evidence="4" id="KW-0547">Nucleotide-binding</keyword>
<dbReference type="GO" id="GO:0043758">
    <property type="term" value="F:acetate-CoA ligase (ADP-forming) activity"/>
    <property type="evidence" value="ECO:0007669"/>
    <property type="project" value="UniProtKB-EC"/>
</dbReference>
<dbReference type="GO" id="GO:0005524">
    <property type="term" value="F:ATP binding"/>
    <property type="evidence" value="ECO:0007669"/>
    <property type="project" value="UniProtKB-KW"/>
</dbReference>
<dbReference type="InterPro" id="IPR016102">
    <property type="entry name" value="Succinyl-CoA_synth-like"/>
</dbReference>
<gene>
    <name evidence="7" type="ORF">SAMN04488124_2944</name>
</gene>
<dbReference type="SMART" id="SM00881">
    <property type="entry name" value="CoA_binding"/>
    <property type="match status" value="1"/>
</dbReference>
<dbReference type="InterPro" id="IPR051538">
    <property type="entry name" value="Acyl-CoA_Synth/Transferase"/>
</dbReference>
<dbReference type="PANTHER" id="PTHR43334">
    <property type="entry name" value="ACETATE--COA LIGASE [ADP-FORMING]"/>
    <property type="match status" value="1"/>
</dbReference>
<evidence type="ECO:0000313" key="7">
    <source>
        <dbReference type="EMBL" id="SFR63704.1"/>
    </source>
</evidence>
<dbReference type="InterPro" id="IPR032875">
    <property type="entry name" value="Succ_CoA_lig_flav_dom"/>
</dbReference>
<accession>A0A1I6IAP8</accession>
<evidence type="ECO:0000313" key="8">
    <source>
        <dbReference type="Proteomes" id="UP000243250"/>
    </source>
</evidence>
<evidence type="ECO:0000256" key="5">
    <source>
        <dbReference type="ARBA" id="ARBA00022840"/>
    </source>
</evidence>
<keyword evidence="3" id="KW-0436">Ligase</keyword>
<comment type="catalytic activity">
    <reaction evidence="1">
        <text>acetate + ATP + CoA = acetyl-CoA + ADP + phosphate</text>
        <dbReference type="Rhea" id="RHEA:15081"/>
        <dbReference type="ChEBI" id="CHEBI:30089"/>
        <dbReference type="ChEBI" id="CHEBI:30616"/>
        <dbReference type="ChEBI" id="CHEBI:43474"/>
        <dbReference type="ChEBI" id="CHEBI:57287"/>
        <dbReference type="ChEBI" id="CHEBI:57288"/>
        <dbReference type="ChEBI" id="CHEBI:456216"/>
        <dbReference type="EC" id="6.2.1.13"/>
    </reaction>
</comment>
<evidence type="ECO:0000256" key="2">
    <source>
        <dbReference type="ARBA" id="ARBA00012957"/>
    </source>
</evidence>